<protein>
    <recommendedName>
        <fullName evidence="5">Integral membrane protein</fullName>
    </recommendedName>
</protein>
<feature type="transmembrane region" description="Helical" evidence="2">
    <location>
        <begin position="201"/>
        <end position="225"/>
    </location>
</feature>
<organism evidence="3 4">
    <name type="scientific">Marasmius tenuissimus</name>
    <dbReference type="NCBI Taxonomy" id="585030"/>
    <lineage>
        <taxon>Eukaryota</taxon>
        <taxon>Fungi</taxon>
        <taxon>Dikarya</taxon>
        <taxon>Basidiomycota</taxon>
        <taxon>Agaricomycotina</taxon>
        <taxon>Agaricomycetes</taxon>
        <taxon>Agaricomycetidae</taxon>
        <taxon>Agaricales</taxon>
        <taxon>Marasmiineae</taxon>
        <taxon>Marasmiaceae</taxon>
        <taxon>Marasmius</taxon>
    </lineage>
</organism>
<reference evidence="3 4" key="1">
    <citation type="submission" date="2024-05" db="EMBL/GenBank/DDBJ databases">
        <title>A draft genome resource for the thread blight pathogen Marasmius tenuissimus strain MS-2.</title>
        <authorList>
            <person name="Yulfo-Soto G.E."/>
            <person name="Baruah I.K."/>
            <person name="Amoako-Attah I."/>
            <person name="Bukari Y."/>
            <person name="Meinhardt L.W."/>
            <person name="Bailey B.A."/>
            <person name="Cohen S.P."/>
        </authorList>
    </citation>
    <scope>NUCLEOTIDE SEQUENCE [LARGE SCALE GENOMIC DNA]</scope>
    <source>
        <strain evidence="3 4">MS-2</strain>
    </source>
</reference>
<dbReference type="Proteomes" id="UP001437256">
    <property type="component" value="Unassembled WGS sequence"/>
</dbReference>
<accession>A0ABR2ZFI6</accession>
<feature type="transmembrane region" description="Helical" evidence="2">
    <location>
        <begin position="28"/>
        <end position="53"/>
    </location>
</feature>
<feature type="transmembrane region" description="Helical" evidence="2">
    <location>
        <begin position="160"/>
        <end position="181"/>
    </location>
</feature>
<feature type="transmembrane region" description="Helical" evidence="2">
    <location>
        <begin position="65"/>
        <end position="83"/>
    </location>
</feature>
<keyword evidence="2" id="KW-1133">Transmembrane helix</keyword>
<feature type="compositionally biased region" description="Polar residues" evidence="1">
    <location>
        <begin position="345"/>
        <end position="368"/>
    </location>
</feature>
<evidence type="ECO:0000256" key="1">
    <source>
        <dbReference type="SAM" id="MobiDB-lite"/>
    </source>
</evidence>
<sequence>MGIGCFGVCVAQTWTYFKFNNDTRPLQAVVAVLFALVFACTVLDGQILHFYFLKNFGNYIGVTYIAEYVLLSSYISAIASALIRLSREVPAFTLITMLVTFIADLCFASRVWRLRRVHISIIALIVLTALAALISGAVLIDELLKVPLIVTLANKKHKTAVAVINIMAAMSQMIATFALWYSFRTHMNEIANMPQSIFRRLSLSVVIRGTVLTIAQLLIVILYLVRPDRMWWALIHQVLAPVYYMTTIATLNIRGKPTTQTQAEFPMLQKMNRSDSILGTRISPTSPTAGSLDPFASHQRPTPFTDLHPTDLRTSGKRVIPQAAVGYNHRTDLQASQDWTPQQISNELSTSSPHGSYPTLNPTPSHSYSDLGPSPSLSTSSAKGKEKQRSMEPAESEDSDERRLSRAVRVLPPVPGSVVVNQ</sequence>
<evidence type="ECO:0000313" key="3">
    <source>
        <dbReference type="EMBL" id="KAL0059974.1"/>
    </source>
</evidence>
<dbReference type="EMBL" id="JBBXMP010000198">
    <property type="protein sequence ID" value="KAL0059974.1"/>
    <property type="molecule type" value="Genomic_DNA"/>
</dbReference>
<keyword evidence="2" id="KW-0472">Membrane</keyword>
<keyword evidence="2" id="KW-0812">Transmembrane</keyword>
<comment type="caution">
    <text evidence="3">The sequence shown here is derived from an EMBL/GenBank/DDBJ whole genome shotgun (WGS) entry which is preliminary data.</text>
</comment>
<feature type="region of interest" description="Disordered" evidence="1">
    <location>
        <begin position="278"/>
        <end position="315"/>
    </location>
</feature>
<feature type="region of interest" description="Disordered" evidence="1">
    <location>
        <begin position="345"/>
        <end position="422"/>
    </location>
</feature>
<feature type="compositionally biased region" description="Basic and acidic residues" evidence="1">
    <location>
        <begin position="383"/>
        <end position="392"/>
    </location>
</feature>
<feature type="transmembrane region" description="Helical" evidence="2">
    <location>
        <begin position="231"/>
        <end position="253"/>
    </location>
</feature>
<proteinExistence type="predicted"/>
<feature type="compositionally biased region" description="Polar residues" evidence="1">
    <location>
        <begin position="278"/>
        <end position="289"/>
    </location>
</feature>
<keyword evidence="4" id="KW-1185">Reference proteome</keyword>
<name>A0ABR2ZFI6_9AGAR</name>
<evidence type="ECO:0008006" key="5">
    <source>
        <dbReference type="Google" id="ProtNLM"/>
    </source>
</evidence>
<feature type="transmembrane region" description="Helical" evidence="2">
    <location>
        <begin position="119"/>
        <end position="140"/>
    </location>
</feature>
<gene>
    <name evidence="3" type="ORF">AAF712_013245</name>
</gene>
<feature type="transmembrane region" description="Helical" evidence="2">
    <location>
        <begin position="89"/>
        <end position="107"/>
    </location>
</feature>
<evidence type="ECO:0000256" key="2">
    <source>
        <dbReference type="SAM" id="Phobius"/>
    </source>
</evidence>
<evidence type="ECO:0000313" key="4">
    <source>
        <dbReference type="Proteomes" id="UP001437256"/>
    </source>
</evidence>